<keyword evidence="2" id="KW-1185">Reference proteome</keyword>
<reference evidence="1 2" key="1">
    <citation type="submission" date="2024-10" db="EMBL/GenBank/DDBJ databases">
        <title>The Natural Products Discovery Center: Release of the First 8490 Sequenced Strains for Exploring Actinobacteria Biosynthetic Diversity.</title>
        <authorList>
            <person name="Kalkreuter E."/>
            <person name="Kautsar S.A."/>
            <person name="Yang D."/>
            <person name="Bader C.D."/>
            <person name="Teijaro C.N."/>
            <person name="Fluegel L."/>
            <person name="Davis C.M."/>
            <person name="Simpson J.R."/>
            <person name="Lauterbach L."/>
            <person name="Steele A.D."/>
            <person name="Gui C."/>
            <person name="Meng S."/>
            <person name="Li G."/>
            <person name="Viehrig K."/>
            <person name="Ye F."/>
            <person name="Su P."/>
            <person name="Kiefer A.F."/>
            <person name="Nichols A."/>
            <person name="Cepeda A.J."/>
            <person name="Yan W."/>
            <person name="Fan B."/>
            <person name="Jiang Y."/>
            <person name="Adhikari A."/>
            <person name="Zheng C.-J."/>
            <person name="Schuster L."/>
            <person name="Cowan T.M."/>
            <person name="Smanski M.J."/>
            <person name="Chevrette M.G."/>
            <person name="De Carvalho L.P.S."/>
            <person name="Shen B."/>
        </authorList>
    </citation>
    <scope>NUCLEOTIDE SEQUENCE [LARGE SCALE GENOMIC DNA]</scope>
    <source>
        <strain evidence="1 2">NPDC087581</strain>
    </source>
</reference>
<evidence type="ECO:0008006" key="3">
    <source>
        <dbReference type="Google" id="ProtNLM"/>
    </source>
</evidence>
<organism evidence="1 2">
    <name type="scientific">Pseudomonas sivasensis</name>
    <dbReference type="NCBI Taxonomy" id="1880678"/>
    <lineage>
        <taxon>Bacteria</taxon>
        <taxon>Pseudomonadati</taxon>
        <taxon>Pseudomonadota</taxon>
        <taxon>Gammaproteobacteria</taxon>
        <taxon>Pseudomonadales</taxon>
        <taxon>Pseudomonadaceae</taxon>
        <taxon>Pseudomonas</taxon>
    </lineage>
</organism>
<dbReference type="EMBL" id="JBIUWZ010000001">
    <property type="protein sequence ID" value="MFJ2676777.1"/>
    <property type="molecule type" value="Genomic_DNA"/>
</dbReference>
<name>A0ABW8DT53_9PSED</name>
<evidence type="ECO:0000313" key="1">
    <source>
        <dbReference type="EMBL" id="MFJ2676777.1"/>
    </source>
</evidence>
<dbReference type="RefSeq" id="WP_401379662.1">
    <property type="nucleotide sequence ID" value="NZ_JBIUWZ010000001.1"/>
</dbReference>
<proteinExistence type="predicted"/>
<protein>
    <recommendedName>
        <fullName evidence="3">Tail fiber assembly protein</fullName>
    </recommendedName>
</protein>
<dbReference type="Proteomes" id="UP001617213">
    <property type="component" value="Unassembled WGS sequence"/>
</dbReference>
<gene>
    <name evidence="1" type="ORF">ACIOWJ_01545</name>
</gene>
<sequence>MNTYAEVGSNFQQIGGDCPEGWVEMVGQRPDDENSLDYTAQPDGTWAISEETVRAKRAEVESVWRKQQMPVAQQNVTALSYGADDIPGSEEDWQKYWLALRKWTDTNPDFPDSAKRPVAPS</sequence>
<accession>A0ABW8DT53</accession>
<evidence type="ECO:0000313" key="2">
    <source>
        <dbReference type="Proteomes" id="UP001617213"/>
    </source>
</evidence>
<comment type="caution">
    <text evidence="1">The sequence shown here is derived from an EMBL/GenBank/DDBJ whole genome shotgun (WGS) entry which is preliminary data.</text>
</comment>